<dbReference type="EMBL" id="KN837295">
    <property type="protein sequence ID" value="KIJ28871.1"/>
    <property type="molecule type" value="Genomic_DNA"/>
</dbReference>
<dbReference type="Proteomes" id="UP000054279">
    <property type="component" value="Unassembled WGS sequence"/>
</dbReference>
<dbReference type="InterPro" id="IPR032675">
    <property type="entry name" value="LRR_dom_sf"/>
</dbReference>
<dbReference type="CDD" id="cd09917">
    <property type="entry name" value="F-box_SF"/>
    <property type="match status" value="1"/>
</dbReference>
<sequence length="439" mass="51082">MVATNNPAKEDSTHLANEILDSILSFIDDARDLVATSLASKRFSELVRPHIQFHTIRCTIATNDLWKALAEKPILAQHVRVLHIQKQYYHFYGIRRSKAPLPIVPKEFMDCALDPTNRKFYPLRDEDDKDEEQEQAVDGDGDVDLNVDVGDDEEENVYMNDVVLDEGEDVNHIQAFEAERLLIAALKNMVNLKSFIWDREPPYFNSRKFPKDTDLWDVLRKFCLSLREVEVVDASDYTLDGEGPNWHHSRPIDSEIDLHYRQSPVHNSNLWLLPQSLTSFTYHTYAYRNHLVKIPLDELFSLLRRCPNLEKLVLFFTLYPIECSNDGTDISTADLNPLFRDIRWPKLRHLHLGSAHVSSSTAKVFFERHQNLQSLRILENTEMAKFIKEEQEEEEDADRRQPFEVQDGCLSKCVNVNVPYYIHQSLLPGTVYQGRRSLW</sequence>
<protein>
    <recommendedName>
        <fullName evidence="4">F-box domain-containing protein</fullName>
    </recommendedName>
</protein>
<dbReference type="Gene3D" id="3.80.10.10">
    <property type="entry name" value="Ribonuclease Inhibitor"/>
    <property type="match status" value="1"/>
</dbReference>
<evidence type="ECO:0000256" key="1">
    <source>
        <dbReference type="SAM" id="MobiDB-lite"/>
    </source>
</evidence>
<keyword evidence="3" id="KW-1185">Reference proteome</keyword>
<proteinExistence type="predicted"/>
<accession>A0A0C9UU79</accession>
<organism evidence="2 3">
    <name type="scientific">Sphaerobolus stellatus (strain SS14)</name>
    <dbReference type="NCBI Taxonomy" id="990650"/>
    <lineage>
        <taxon>Eukaryota</taxon>
        <taxon>Fungi</taxon>
        <taxon>Dikarya</taxon>
        <taxon>Basidiomycota</taxon>
        <taxon>Agaricomycotina</taxon>
        <taxon>Agaricomycetes</taxon>
        <taxon>Phallomycetidae</taxon>
        <taxon>Geastrales</taxon>
        <taxon>Sphaerobolaceae</taxon>
        <taxon>Sphaerobolus</taxon>
    </lineage>
</organism>
<feature type="compositionally biased region" description="Acidic residues" evidence="1">
    <location>
        <begin position="125"/>
        <end position="145"/>
    </location>
</feature>
<dbReference type="AlphaFoldDB" id="A0A0C9UU79"/>
<dbReference type="OrthoDB" id="2984131at2759"/>
<dbReference type="SUPFAM" id="SSF52047">
    <property type="entry name" value="RNI-like"/>
    <property type="match status" value="1"/>
</dbReference>
<gene>
    <name evidence="2" type="ORF">M422DRAFT_71333</name>
</gene>
<dbReference type="InterPro" id="IPR036047">
    <property type="entry name" value="F-box-like_dom_sf"/>
</dbReference>
<feature type="region of interest" description="Disordered" evidence="1">
    <location>
        <begin position="122"/>
        <end position="145"/>
    </location>
</feature>
<evidence type="ECO:0000313" key="3">
    <source>
        <dbReference type="Proteomes" id="UP000054279"/>
    </source>
</evidence>
<evidence type="ECO:0008006" key="4">
    <source>
        <dbReference type="Google" id="ProtNLM"/>
    </source>
</evidence>
<name>A0A0C9UU79_SPHS4</name>
<evidence type="ECO:0000313" key="2">
    <source>
        <dbReference type="EMBL" id="KIJ28871.1"/>
    </source>
</evidence>
<reference evidence="2 3" key="1">
    <citation type="submission" date="2014-06" db="EMBL/GenBank/DDBJ databases">
        <title>Evolutionary Origins and Diversification of the Mycorrhizal Mutualists.</title>
        <authorList>
            <consortium name="DOE Joint Genome Institute"/>
            <consortium name="Mycorrhizal Genomics Consortium"/>
            <person name="Kohler A."/>
            <person name="Kuo A."/>
            <person name="Nagy L.G."/>
            <person name="Floudas D."/>
            <person name="Copeland A."/>
            <person name="Barry K.W."/>
            <person name="Cichocki N."/>
            <person name="Veneault-Fourrey C."/>
            <person name="LaButti K."/>
            <person name="Lindquist E.A."/>
            <person name="Lipzen A."/>
            <person name="Lundell T."/>
            <person name="Morin E."/>
            <person name="Murat C."/>
            <person name="Riley R."/>
            <person name="Ohm R."/>
            <person name="Sun H."/>
            <person name="Tunlid A."/>
            <person name="Henrissat B."/>
            <person name="Grigoriev I.V."/>
            <person name="Hibbett D.S."/>
            <person name="Martin F."/>
        </authorList>
    </citation>
    <scope>NUCLEOTIDE SEQUENCE [LARGE SCALE GENOMIC DNA]</scope>
    <source>
        <strain evidence="2 3">SS14</strain>
    </source>
</reference>
<dbReference type="HOGENOM" id="CLU_624336_0_0_1"/>
<dbReference type="SUPFAM" id="SSF81383">
    <property type="entry name" value="F-box domain"/>
    <property type="match status" value="1"/>
</dbReference>